<organism evidence="1 2">
    <name type="scientific">Xanthomonas oryzae pv. leersiae</name>
    <dbReference type="NCBI Taxonomy" id="3112258"/>
    <lineage>
        <taxon>Bacteria</taxon>
        <taxon>Pseudomonadati</taxon>
        <taxon>Pseudomonadota</taxon>
        <taxon>Gammaproteobacteria</taxon>
        <taxon>Lysobacterales</taxon>
        <taxon>Lysobacteraceae</taxon>
        <taxon>Xanthomonas</taxon>
    </lineage>
</organism>
<gene>
    <name evidence="1" type="ORF">QN060_16025</name>
</gene>
<protein>
    <submittedName>
        <fullName evidence="1">Uncharacterized protein</fullName>
    </submittedName>
</protein>
<reference evidence="1 2" key="1">
    <citation type="submission" date="2023-05" db="EMBL/GenBank/DDBJ databases">
        <title>Complete Genome Resource of Xanthomonas oryzae pv. leersiae Strain YNJC Isolated From Plateau Japonica Rice in Southwest China.</title>
        <authorList>
            <person name="Aa X."/>
            <person name="Mei L."/>
            <person name="Liu P."/>
            <person name="Yang Y."/>
            <person name="Tang C."/>
            <person name="Zhang F."/>
            <person name="Dong C."/>
            <person name="Wang B."/>
            <person name="Chen X."/>
            <person name="Dai L."/>
        </authorList>
    </citation>
    <scope>NUCLEOTIDE SEQUENCE [LARGE SCALE GENOMIC DNA]</scope>
    <source>
        <strain evidence="1 2">YNJC</strain>
    </source>
</reference>
<dbReference type="Proteomes" id="UP001228059">
    <property type="component" value="Chromosome"/>
</dbReference>
<name>A0AAJ6GYN9_9XANT</name>
<evidence type="ECO:0000313" key="1">
    <source>
        <dbReference type="EMBL" id="WIX08649.1"/>
    </source>
</evidence>
<dbReference type="AlphaFoldDB" id="A0AAJ6GYN9"/>
<dbReference type="EMBL" id="CP127225">
    <property type="protein sequence ID" value="WIX08649.1"/>
    <property type="molecule type" value="Genomic_DNA"/>
</dbReference>
<proteinExistence type="predicted"/>
<sequence length="91" mass="10415">MVANAYRLHISPPEIHSRFLMPLKGMKLSLLIQIVQQVDFAARPLRLEMGCLRHCESDLNSPIQNAPRSLLRGVPQQRCETELNSPRLKNQ</sequence>
<accession>A0AAJ6GYN9</accession>
<evidence type="ECO:0000313" key="2">
    <source>
        <dbReference type="Proteomes" id="UP001228059"/>
    </source>
</evidence>